<dbReference type="Proteomes" id="UP001189429">
    <property type="component" value="Unassembled WGS sequence"/>
</dbReference>
<name>A0ABN9WJG3_9DINO</name>
<feature type="compositionally biased region" description="Low complexity" evidence="1">
    <location>
        <begin position="44"/>
        <end position="57"/>
    </location>
</feature>
<evidence type="ECO:0000313" key="2">
    <source>
        <dbReference type="EMBL" id="CAK0886665.1"/>
    </source>
</evidence>
<dbReference type="EMBL" id="CAUYUJ010018837">
    <property type="protein sequence ID" value="CAK0886665.1"/>
    <property type="molecule type" value="Genomic_DNA"/>
</dbReference>
<comment type="caution">
    <text evidence="2">The sequence shown here is derived from an EMBL/GenBank/DDBJ whole genome shotgun (WGS) entry which is preliminary data.</text>
</comment>
<keyword evidence="3" id="KW-1185">Reference proteome</keyword>
<gene>
    <name evidence="2" type="ORF">PCOR1329_LOCUS67959</name>
</gene>
<feature type="region of interest" description="Disordered" evidence="1">
    <location>
        <begin position="1"/>
        <end position="27"/>
    </location>
</feature>
<reference evidence="2" key="1">
    <citation type="submission" date="2023-10" db="EMBL/GenBank/DDBJ databases">
        <authorList>
            <person name="Chen Y."/>
            <person name="Shah S."/>
            <person name="Dougan E. K."/>
            <person name="Thang M."/>
            <person name="Chan C."/>
        </authorList>
    </citation>
    <scope>NUCLEOTIDE SEQUENCE [LARGE SCALE GENOMIC DNA]</scope>
</reference>
<sequence length="145" mass="15541">MPLVREARDPGLLPGETGRRRQGLQIDPALTGAWADITGGAALEPAAAAPSGSPSAASRDERQSASSSSSSRPQPEVPAQQWPSAVDLWEERADRHGAGAVHMQTECGNFDVCQRAPQTVCRCTLKAQAVRCSRSSVKRRVQYYV</sequence>
<evidence type="ECO:0000256" key="1">
    <source>
        <dbReference type="SAM" id="MobiDB-lite"/>
    </source>
</evidence>
<organism evidence="2 3">
    <name type="scientific">Prorocentrum cordatum</name>
    <dbReference type="NCBI Taxonomy" id="2364126"/>
    <lineage>
        <taxon>Eukaryota</taxon>
        <taxon>Sar</taxon>
        <taxon>Alveolata</taxon>
        <taxon>Dinophyceae</taxon>
        <taxon>Prorocentrales</taxon>
        <taxon>Prorocentraceae</taxon>
        <taxon>Prorocentrum</taxon>
    </lineage>
</organism>
<protein>
    <submittedName>
        <fullName evidence="2">Uncharacterized protein</fullName>
    </submittedName>
</protein>
<accession>A0ABN9WJG3</accession>
<evidence type="ECO:0000313" key="3">
    <source>
        <dbReference type="Proteomes" id="UP001189429"/>
    </source>
</evidence>
<proteinExistence type="predicted"/>
<feature type="region of interest" description="Disordered" evidence="1">
    <location>
        <begin position="44"/>
        <end position="85"/>
    </location>
</feature>